<organism evidence="3">
    <name type="scientific">Caenorhabditis brenneri</name>
    <name type="common">Nematode worm</name>
    <dbReference type="NCBI Taxonomy" id="135651"/>
    <lineage>
        <taxon>Eukaryota</taxon>
        <taxon>Metazoa</taxon>
        <taxon>Ecdysozoa</taxon>
        <taxon>Nematoda</taxon>
        <taxon>Chromadorea</taxon>
        <taxon>Rhabditida</taxon>
        <taxon>Rhabditina</taxon>
        <taxon>Rhabditomorpha</taxon>
        <taxon>Rhabditoidea</taxon>
        <taxon>Rhabditidae</taxon>
        <taxon>Peloderinae</taxon>
        <taxon>Caenorhabditis</taxon>
    </lineage>
</organism>
<feature type="chain" id="PRO_5003402908" evidence="1">
    <location>
        <begin position="20"/>
        <end position="108"/>
    </location>
</feature>
<evidence type="ECO:0000313" key="3">
    <source>
        <dbReference type="Proteomes" id="UP000008068"/>
    </source>
</evidence>
<proteinExistence type="predicted"/>
<keyword evidence="1" id="KW-0732">Signal</keyword>
<dbReference type="InParanoid" id="G0M8T4"/>
<reference evidence="3" key="1">
    <citation type="submission" date="2011-07" db="EMBL/GenBank/DDBJ databases">
        <authorList>
            <consortium name="Caenorhabditis brenneri Sequencing and Analysis Consortium"/>
            <person name="Wilson R.K."/>
        </authorList>
    </citation>
    <scope>NUCLEOTIDE SEQUENCE [LARGE SCALE GENOMIC DNA]</scope>
    <source>
        <strain evidence="3">PB2801</strain>
    </source>
</reference>
<gene>
    <name evidence="2" type="ORF">CAEBREN_05173</name>
</gene>
<sequence>MKLTPIIFVTSSLFLSVYADKCPRGYEEPDKQTAVKVMIFFQKDCGIYNICLKERCCEGVIADPERDYGLKCPEGKILLELSKTELKRNFCSSGSNCVEGNIFAGCCQ</sequence>
<keyword evidence="3" id="KW-1185">Reference proteome</keyword>
<evidence type="ECO:0000313" key="2">
    <source>
        <dbReference type="EMBL" id="EGT30791.1"/>
    </source>
</evidence>
<dbReference type="AlphaFoldDB" id="G0M8T4"/>
<protein>
    <submittedName>
        <fullName evidence="2">Uncharacterized protein</fullName>
    </submittedName>
</protein>
<name>G0M8T4_CAEBE</name>
<accession>G0M8T4</accession>
<dbReference type="HOGENOM" id="CLU_2199270_0_0_1"/>
<feature type="signal peptide" evidence="1">
    <location>
        <begin position="1"/>
        <end position="19"/>
    </location>
</feature>
<evidence type="ECO:0000256" key="1">
    <source>
        <dbReference type="SAM" id="SignalP"/>
    </source>
</evidence>
<dbReference type="EMBL" id="GL379787">
    <property type="protein sequence ID" value="EGT30791.1"/>
    <property type="molecule type" value="Genomic_DNA"/>
</dbReference>
<dbReference type="Proteomes" id="UP000008068">
    <property type="component" value="Unassembled WGS sequence"/>
</dbReference>